<organism evidence="17 18">
    <name type="scientific">Lyophyllum shimeji</name>
    <name type="common">Hon-shimeji</name>
    <name type="synonym">Tricholoma shimeji</name>
    <dbReference type="NCBI Taxonomy" id="47721"/>
    <lineage>
        <taxon>Eukaryota</taxon>
        <taxon>Fungi</taxon>
        <taxon>Dikarya</taxon>
        <taxon>Basidiomycota</taxon>
        <taxon>Agaricomycotina</taxon>
        <taxon>Agaricomycetes</taxon>
        <taxon>Agaricomycetidae</taxon>
        <taxon>Agaricales</taxon>
        <taxon>Tricholomatineae</taxon>
        <taxon>Lyophyllaceae</taxon>
        <taxon>Lyophyllum</taxon>
    </lineage>
</organism>
<dbReference type="SMART" id="SM00802">
    <property type="entry name" value="UME"/>
    <property type="match status" value="1"/>
</dbReference>
<dbReference type="InterPro" id="IPR018936">
    <property type="entry name" value="PI3/4_kinase_CS"/>
</dbReference>
<evidence type="ECO:0000256" key="9">
    <source>
        <dbReference type="ARBA" id="ARBA00022840"/>
    </source>
</evidence>
<dbReference type="SMART" id="SM01343">
    <property type="entry name" value="FATC"/>
    <property type="match status" value="1"/>
</dbReference>
<evidence type="ECO:0000256" key="11">
    <source>
        <dbReference type="ARBA" id="ARBA00023242"/>
    </source>
</evidence>
<keyword evidence="11" id="KW-0539">Nucleus</keyword>
<dbReference type="InterPro" id="IPR003152">
    <property type="entry name" value="FATC_dom"/>
</dbReference>
<dbReference type="PROSITE" id="PS51190">
    <property type="entry name" value="FATC"/>
    <property type="match status" value="1"/>
</dbReference>
<dbReference type="GO" id="GO:0000723">
    <property type="term" value="P:telomere maintenance"/>
    <property type="evidence" value="ECO:0007669"/>
    <property type="project" value="TreeGrafter"/>
</dbReference>
<protein>
    <recommendedName>
        <fullName evidence="3">non-specific serine/threonine protein kinase</fullName>
        <ecNumber evidence="3">2.7.11.1</ecNumber>
    </recommendedName>
</protein>
<keyword evidence="10" id="KW-0234">DNA repair</keyword>
<evidence type="ECO:0000259" key="14">
    <source>
        <dbReference type="PROSITE" id="PS50290"/>
    </source>
</evidence>
<dbReference type="Pfam" id="PF08064">
    <property type="entry name" value="UME"/>
    <property type="match status" value="1"/>
</dbReference>
<evidence type="ECO:0000313" key="17">
    <source>
        <dbReference type="EMBL" id="GLB34167.1"/>
    </source>
</evidence>
<reference evidence="17" key="1">
    <citation type="submission" date="2022-07" db="EMBL/GenBank/DDBJ databases">
        <title>The genome of Lyophyllum shimeji provides insight into the initial evolution of ectomycorrhizal fungal genome.</title>
        <authorList>
            <person name="Kobayashi Y."/>
            <person name="Shibata T."/>
            <person name="Hirakawa H."/>
            <person name="Shigenobu S."/>
            <person name="Nishiyama T."/>
            <person name="Yamada A."/>
            <person name="Hasebe M."/>
            <person name="Kawaguchi M."/>
        </authorList>
    </citation>
    <scope>NUCLEOTIDE SEQUENCE</scope>
    <source>
        <strain evidence="17">AT787</strain>
    </source>
</reference>
<dbReference type="Gene3D" id="3.30.1010.10">
    <property type="entry name" value="Phosphatidylinositol 3-kinase Catalytic Subunit, Chain A, domain 4"/>
    <property type="match status" value="1"/>
</dbReference>
<dbReference type="GO" id="GO:0005524">
    <property type="term" value="F:ATP binding"/>
    <property type="evidence" value="ECO:0007669"/>
    <property type="project" value="UniProtKB-KW"/>
</dbReference>
<keyword evidence="8" id="KW-0418">Kinase</keyword>
<dbReference type="SUPFAM" id="SSF48452">
    <property type="entry name" value="TPR-like"/>
    <property type="match status" value="1"/>
</dbReference>
<dbReference type="OrthoDB" id="381190at2759"/>
<dbReference type="SUPFAM" id="SSF48371">
    <property type="entry name" value="ARM repeat"/>
    <property type="match status" value="2"/>
</dbReference>
<dbReference type="PANTHER" id="PTHR11139:SF125">
    <property type="entry name" value="SERINE_THREONINE-PROTEIN KINASE MEC1"/>
    <property type="match status" value="1"/>
</dbReference>
<dbReference type="PROSITE" id="PS00916">
    <property type="entry name" value="PI3_4_KINASE_2"/>
    <property type="match status" value="1"/>
</dbReference>
<dbReference type="InterPro" id="IPR003151">
    <property type="entry name" value="PIK-rel_kinase_FAT"/>
</dbReference>
<evidence type="ECO:0000256" key="13">
    <source>
        <dbReference type="ARBA" id="ARBA00048679"/>
    </source>
</evidence>
<dbReference type="GO" id="GO:0006281">
    <property type="term" value="P:DNA repair"/>
    <property type="evidence" value="ECO:0007669"/>
    <property type="project" value="UniProtKB-KW"/>
</dbReference>
<comment type="subcellular location">
    <subcellularLocation>
        <location evidence="1">Nucleus</location>
    </subcellularLocation>
</comment>
<dbReference type="InterPro" id="IPR011989">
    <property type="entry name" value="ARM-like"/>
</dbReference>
<dbReference type="Gene3D" id="1.25.10.10">
    <property type="entry name" value="Leucine-rich Repeat Variant"/>
    <property type="match status" value="1"/>
</dbReference>
<evidence type="ECO:0000256" key="6">
    <source>
        <dbReference type="ARBA" id="ARBA00022741"/>
    </source>
</evidence>
<keyword evidence="6" id="KW-0547">Nucleotide-binding</keyword>
<dbReference type="InterPro" id="IPR011009">
    <property type="entry name" value="Kinase-like_dom_sf"/>
</dbReference>
<dbReference type="GO" id="GO:0005634">
    <property type="term" value="C:nucleus"/>
    <property type="evidence" value="ECO:0007669"/>
    <property type="project" value="UniProtKB-SubCell"/>
</dbReference>
<evidence type="ECO:0000256" key="2">
    <source>
        <dbReference type="ARBA" id="ARBA00010769"/>
    </source>
</evidence>
<name>A0A9P3UIG3_LYOSH</name>
<sequence length="2390" mass="269117">MTTITVQPIETLESLQDPDNYYNYVTQLLDTNLPLGCNELITSKQEIWVTVLLGLSHFMVFPPISSSLSWTVFARKVEMVEKWMELIERASTRIVGLYLEPGNLAHEVLTKLLDLCCAFEAWDGLEEHSDSAYTPSYMKQKAQRVMLVVVRVLGDSSSTTAPSDRLLWQTLRMFMVECLDVIRDFASRPSTLTPTNVKFFKDTYLPESDVPTFEIKLHSPPYLDAFLVSGLEVVTQSLCLRLRSQWFLADLLKLVPDTTRLIFDFCSSASCLAVPQARKKLLDRIVAHALPFYKMHPGFGGPLKPLPYRLLQFHLREARTSDADDAELKTLKEVQSIIPATRMDIISALEILRLESRNGARAVAISFLRDNIPFADSETLLVVKDALPTLDLGSQHDVVLSELEERIKMSSDPESNNSAQASSAATSRWRQQVQSAIQDICLPDCIMWSDEEESASDDQFALAVLHRLGHCTQRPLSETTTASRVSFAKRLAQIICLVAHCDGSKCTSSSGEPLLSTLRPGVNGVARVLDGPVDEVNSELRRLALAALARVIRHHSWKQGRDGQADALDYIFRGLGDKERSVRLSAGNALSALVHTLSANGDAIEPIFERLYHQFDTAKIPGKETLILSVGSMGKTTDAEVIGQVLCFLIAQLGNQNPVLKGSAYMKIDAVKQATNKTVYSLLGRHVDRVAPFLVSRYCTQPALLTEACRLMGMSTATFISMTRHQTYPALFGNCELKVLQRISRELEVPVSGLYLPEAPQILAHVFRLPGPGQTKKALEFIEKIVASHLSEGTSISIQELVKSCQVQVLAELVVDMGYKDRADAALLALSKVQQVLAPSKVGQPPQALATFLKPHTLGVFSQLSDMLQGVKLKVSLERKHAILRSMGALAQHVGKAISDYAPQYMSTFQTMVVVQALSEVTLETWHIFLTMLEPSEIKPYVGPTTAAFISSWQSFSAAAREHASRSLKYIIIDVGRKLEEHLDDVVDLSTIAELKYLHDHLQHLRRTWTPKDRLRRILDRCTSDNLAVSVLSMGELKTFLVSENHLIREYASGDMFNPMIGQIMTTLIAASCRDGDGTESLRLLAFECIGILGALDPDRLEINVHDTSMIVLSNFTDEEEAVRFSMHLIKDLLVGVFRATSDVVYQRYLGYTLQQLLRVCHFTPSLIGAGSGGPPSVKVRARWNSLPKHVVETLISLLDSKYSFHPSPAMHIEHPVYPTQSTYREWIQIWTCHLIDKASGPMARNIFSSFPPTVRNKDVVVAYHILPHLVLNILISGHEDDAEAIRTELLTVLRDQVDADSDSAPDKKLLSAQAVFMIMDHLNKWVRVVRQNISAKKSESKRAREDRIDSKAEEQLLRVDSILSSIDQNLVARAALQCKAYARSLMNFERQIVALQERSPKNPDLPVYYERLHEIYSHLDEPDGMEGVSTLILSPSLEHQIRQHESTGRWTSAQSCWEVRLQQSPDNVEFHIGLLRCLRNLGHYDTLRTHVKGVLIRNPEWESALAGFHVESAWMVGAWDEVQNMVERTSAQTSSIVMARLLLAMRAGDSKKITESISVTRSVLGVPITAAGVRGYRRSYDAVLDLHLLHELEMIQNVLTSLPSGSQGHSQHRRRQALAELSATLAARFESTLPTYRTREPILSLRRTAFSLSSAPRHTLAGELGRSWLASAKIARKAGHWQTAYSAMLQAKQSKVRFSFIESAKLVKVMGEPLRAVQELENSMRLLGMLEESPDVVDLTTDDDESKNMKAKAQVLRARWMNESDRFDMNPIFKTFQNATELRPEWESCHFHLGRFHDDCFKNLSHAEQATRGMKMNLYTVRSFAKAIKFGSKYVYQTVPRLLTIWLDLGEDKASAGTDVFKKLNDVVAKAIKDCPVYKWYTAFPQIVSRVGHTNPEVYRHLSKLIIKVLEEYPKQALWLFTSVVKSTKSTREQRGKAILDQLRSHPNHAKTEIPELIRQCIAMTNELLNLCDYHIDDDSRKTLTMSKDFKRLAELGKSPLIIPLQESLTASLPPTSSAESAHQPFPPNAPTFERFFDEIDIMRSLAKPRKITIQGSNGQIYMFLGKPKDDLRKDARLMDFNAIINKLLKANSESRRRQLHIRTYGVVTLNEECGFIQWVPNTIPIRPVLVKSYEARRIRSWTSEMSDVFRQIKDAKDKDAADLFQQKILTLFPPVFHDWFVETFPEPTAWLASRMSYGRTAAVMSMVGFILGLGDRHCENILLDNVSGDVVHVDFNCLFEKGKTLETPERVPFRLTQNMIDGLGVTGVEGVFRIACEVTMQLLRDHKDSLMSVLDAFIHDPLVEWEDEKRKLEREPSRRNQVKASVDLRMLAKNALNPIEKKLKGIYSTSKERQEREISTSNLVQMLIQEATDSANLAKMYPGWAAWH</sequence>
<feature type="domain" description="FAT" evidence="15">
    <location>
        <begin position="1371"/>
        <end position="1928"/>
    </location>
</feature>
<dbReference type="CDD" id="cd00892">
    <property type="entry name" value="PIKKc_ATR"/>
    <property type="match status" value="1"/>
</dbReference>
<dbReference type="InterPro" id="IPR050517">
    <property type="entry name" value="DDR_Repair_Kinase"/>
</dbReference>
<evidence type="ECO:0000256" key="1">
    <source>
        <dbReference type="ARBA" id="ARBA00004123"/>
    </source>
</evidence>
<feature type="domain" description="FATC" evidence="16">
    <location>
        <begin position="2358"/>
        <end position="2390"/>
    </location>
</feature>
<dbReference type="InterPro" id="IPR056802">
    <property type="entry name" value="ATR-like_M-HEAT"/>
</dbReference>
<comment type="caution">
    <text evidence="17">The sequence shown here is derived from an EMBL/GenBank/DDBJ whole genome shotgun (WGS) entry which is preliminary data.</text>
</comment>
<dbReference type="Pfam" id="PF02259">
    <property type="entry name" value="FAT"/>
    <property type="match status" value="1"/>
</dbReference>
<evidence type="ECO:0000256" key="10">
    <source>
        <dbReference type="ARBA" id="ARBA00023204"/>
    </source>
</evidence>
<evidence type="ECO:0000313" key="18">
    <source>
        <dbReference type="Proteomes" id="UP001063166"/>
    </source>
</evidence>
<dbReference type="PROSITE" id="PS51189">
    <property type="entry name" value="FAT"/>
    <property type="match status" value="1"/>
</dbReference>
<dbReference type="EMBL" id="BRPK01000001">
    <property type="protein sequence ID" value="GLB34167.1"/>
    <property type="molecule type" value="Genomic_DNA"/>
</dbReference>
<dbReference type="PANTHER" id="PTHR11139">
    <property type="entry name" value="ATAXIA TELANGIECTASIA MUTATED ATM -RELATED"/>
    <property type="match status" value="1"/>
</dbReference>
<dbReference type="InterPro" id="IPR036940">
    <property type="entry name" value="PI3/4_kinase_cat_sf"/>
</dbReference>
<evidence type="ECO:0000259" key="16">
    <source>
        <dbReference type="PROSITE" id="PS51190"/>
    </source>
</evidence>
<dbReference type="InterPro" id="IPR011990">
    <property type="entry name" value="TPR-like_helical_dom_sf"/>
</dbReference>
<comment type="similarity">
    <text evidence="2">Belongs to the PI3/PI4-kinase family. ATM subfamily.</text>
</comment>
<dbReference type="SMART" id="SM00146">
    <property type="entry name" value="PI3Kc"/>
    <property type="match status" value="1"/>
</dbReference>
<evidence type="ECO:0000256" key="5">
    <source>
        <dbReference type="ARBA" id="ARBA00022679"/>
    </source>
</evidence>
<dbReference type="GO" id="GO:0000077">
    <property type="term" value="P:DNA damage checkpoint signaling"/>
    <property type="evidence" value="ECO:0007669"/>
    <property type="project" value="TreeGrafter"/>
</dbReference>
<evidence type="ECO:0000256" key="7">
    <source>
        <dbReference type="ARBA" id="ARBA00022763"/>
    </source>
</evidence>
<dbReference type="EC" id="2.7.11.1" evidence="3"/>
<dbReference type="InterPro" id="IPR016024">
    <property type="entry name" value="ARM-type_fold"/>
</dbReference>
<evidence type="ECO:0000259" key="15">
    <source>
        <dbReference type="PROSITE" id="PS51189"/>
    </source>
</evidence>
<evidence type="ECO:0000256" key="4">
    <source>
        <dbReference type="ARBA" id="ARBA00022527"/>
    </source>
</evidence>
<dbReference type="GO" id="GO:0004674">
    <property type="term" value="F:protein serine/threonine kinase activity"/>
    <property type="evidence" value="ECO:0007669"/>
    <property type="project" value="UniProtKB-KW"/>
</dbReference>
<keyword evidence="9" id="KW-0067">ATP-binding</keyword>
<dbReference type="Gene3D" id="1.25.40.10">
    <property type="entry name" value="Tetratricopeptide repeat domain"/>
    <property type="match status" value="1"/>
</dbReference>
<evidence type="ECO:0000256" key="3">
    <source>
        <dbReference type="ARBA" id="ARBA00012513"/>
    </source>
</evidence>
<dbReference type="GO" id="GO:0005694">
    <property type="term" value="C:chromosome"/>
    <property type="evidence" value="ECO:0007669"/>
    <property type="project" value="TreeGrafter"/>
</dbReference>
<dbReference type="InterPro" id="IPR012993">
    <property type="entry name" value="UME"/>
</dbReference>
<dbReference type="Pfam" id="PF00454">
    <property type="entry name" value="PI3_PI4_kinase"/>
    <property type="match status" value="1"/>
</dbReference>
<proteinExistence type="inferred from homology"/>
<dbReference type="Gene3D" id="1.10.1070.11">
    <property type="entry name" value="Phosphatidylinositol 3-/4-kinase, catalytic domain"/>
    <property type="match status" value="1"/>
</dbReference>
<dbReference type="Proteomes" id="UP001063166">
    <property type="component" value="Unassembled WGS sequence"/>
</dbReference>
<dbReference type="SUPFAM" id="SSF56112">
    <property type="entry name" value="Protein kinase-like (PK-like)"/>
    <property type="match status" value="1"/>
</dbReference>
<evidence type="ECO:0000256" key="8">
    <source>
        <dbReference type="ARBA" id="ARBA00022777"/>
    </source>
</evidence>
<comment type="catalytic activity">
    <reaction evidence="12">
        <text>L-threonyl-[protein] + ATP = O-phospho-L-threonyl-[protein] + ADP + H(+)</text>
        <dbReference type="Rhea" id="RHEA:46608"/>
        <dbReference type="Rhea" id="RHEA-COMP:11060"/>
        <dbReference type="Rhea" id="RHEA-COMP:11605"/>
        <dbReference type="ChEBI" id="CHEBI:15378"/>
        <dbReference type="ChEBI" id="CHEBI:30013"/>
        <dbReference type="ChEBI" id="CHEBI:30616"/>
        <dbReference type="ChEBI" id="CHEBI:61977"/>
        <dbReference type="ChEBI" id="CHEBI:456216"/>
        <dbReference type="EC" id="2.7.11.1"/>
    </reaction>
</comment>
<keyword evidence="5" id="KW-0808">Transferase</keyword>
<feature type="domain" description="PI3K/PI4K catalytic" evidence="14">
    <location>
        <begin position="2037"/>
        <end position="2353"/>
    </location>
</feature>
<dbReference type="InterPro" id="IPR014009">
    <property type="entry name" value="PIK_FAT"/>
</dbReference>
<accession>A0A9P3UIG3</accession>
<keyword evidence="4" id="KW-0723">Serine/threonine-protein kinase</keyword>
<dbReference type="Pfam" id="PF02260">
    <property type="entry name" value="FATC"/>
    <property type="match status" value="1"/>
</dbReference>
<dbReference type="InterPro" id="IPR057564">
    <property type="entry name" value="HEAT_ATR"/>
</dbReference>
<keyword evidence="7" id="KW-0227">DNA damage</keyword>
<dbReference type="PROSITE" id="PS50290">
    <property type="entry name" value="PI3_4_KINASE_3"/>
    <property type="match status" value="1"/>
</dbReference>
<comment type="catalytic activity">
    <reaction evidence="13">
        <text>L-seryl-[protein] + ATP = O-phospho-L-seryl-[protein] + ADP + H(+)</text>
        <dbReference type="Rhea" id="RHEA:17989"/>
        <dbReference type="Rhea" id="RHEA-COMP:9863"/>
        <dbReference type="Rhea" id="RHEA-COMP:11604"/>
        <dbReference type="ChEBI" id="CHEBI:15378"/>
        <dbReference type="ChEBI" id="CHEBI:29999"/>
        <dbReference type="ChEBI" id="CHEBI:30616"/>
        <dbReference type="ChEBI" id="CHEBI:83421"/>
        <dbReference type="ChEBI" id="CHEBI:456216"/>
        <dbReference type="EC" id="2.7.11.1"/>
    </reaction>
</comment>
<keyword evidence="18" id="KW-1185">Reference proteome</keyword>
<gene>
    <name evidence="17" type="ORF">LshimejAT787_0110510</name>
</gene>
<evidence type="ECO:0000256" key="12">
    <source>
        <dbReference type="ARBA" id="ARBA00047899"/>
    </source>
</evidence>
<dbReference type="InterPro" id="IPR000403">
    <property type="entry name" value="PI3/4_kinase_cat_dom"/>
</dbReference>
<dbReference type="Pfam" id="PF23593">
    <property type="entry name" value="HEAT_ATR"/>
    <property type="match status" value="1"/>
</dbReference>
<dbReference type="Pfam" id="PF25030">
    <property type="entry name" value="M-HEAT_ATR"/>
    <property type="match status" value="1"/>
</dbReference>